<protein>
    <submittedName>
        <fullName evidence="2">Uncharacterized protein</fullName>
    </submittedName>
</protein>
<organism evidence="2">
    <name type="scientific">marine metagenome</name>
    <dbReference type="NCBI Taxonomy" id="408172"/>
    <lineage>
        <taxon>unclassified sequences</taxon>
        <taxon>metagenomes</taxon>
        <taxon>ecological metagenomes</taxon>
    </lineage>
</organism>
<evidence type="ECO:0000313" key="2">
    <source>
        <dbReference type="EMBL" id="SVD55941.1"/>
    </source>
</evidence>
<feature type="transmembrane region" description="Helical" evidence="1">
    <location>
        <begin position="106"/>
        <end position="126"/>
    </location>
</feature>
<proteinExistence type="predicted"/>
<gene>
    <name evidence="2" type="ORF">METZ01_LOCUS408795</name>
</gene>
<dbReference type="AlphaFoldDB" id="A0A382WCT9"/>
<reference evidence="2" key="1">
    <citation type="submission" date="2018-05" db="EMBL/GenBank/DDBJ databases">
        <authorList>
            <person name="Lanie J.A."/>
            <person name="Ng W.-L."/>
            <person name="Kazmierczak K.M."/>
            <person name="Andrzejewski T.M."/>
            <person name="Davidsen T.M."/>
            <person name="Wayne K.J."/>
            <person name="Tettelin H."/>
            <person name="Glass J.I."/>
            <person name="Rusch D."/>
            <person name="Podicherti R."/>
            <person name="Tsui H.-C.T."/>
            <person name="Winkler M.E."/>
        </authorList>
    </citation>
    <scope>NUCLEOTIDE SEQUENCE</scope>
</reference>
<accession>A0A382WCT9</accession>
<keyword evidence="1" id="KW-1133">Transmembrane helix</keyword>
<name>A0A382WCT9_9ZZZZ</name>
<keyword evidence="1" id="KW-0812">Transmembrane</keyword>
<sequence length="136" mass="15974">MISLLVLFSLSFYSYNYGRSELPLIEKVKNNPNKMTSFPYLKVESFNADIIISKDKWNNYWNVKWPKSLEPPEINMYTSFMGVYNKQGIVEQVKDVIIHKGYKIKLYISIIALFLLFLSFGFSFGYDSDGIYRKGY</sequence>
<keyword evidence="1" id="KW-0472">Membrane</keyword>
<evidence type="ECO:0000256" key="1">
    <source>
        <dbReference type="SAM" id="Phobius"/>
    </source>
</evidence>
<dbReference type="EMBL" id="UINC01158411">
    <property type="protein sequence ID" value="SVD55941.1"/>
    <property type="molecule type" value="Genomic_DNA"/>
</dbReference>